<evidence type="ECO:0000313" key="2">
    <source>
        <dbReference type="EMBL" id="QTC90575.1"/>
    </source>
</evidence>
<keyword evidence="1" id="KW-0732">Signal</keyword>
<dbReference type="EMBL" id="CP062222">
    <property type="protein sequence ID" value="QTC90575.1"/>
    <property type="molecule type" value="Genomic_DNA"/>
</dbReference>
<gene>
    <name evidence="2" type="ORF">IFJ75_15055</name>
</gene>
<dbReference type="KEGG" id="bgoe:IFJ75_15055"/>
<sequence>MMFAVLAFAAALQTSPAQTGGQVEAATTVQTPGVEAPAGTASAAAPTPAEPARERLICTNEQVTGTRFPIRRCRTAAQIAADRVESQEMLRRQQGSRTPPAG</sequence>
<reference evidence="2" key="1">
    <citation type="submission" date="2020-09" db="EMBL/GenBank/DDBJ databases">
        <title>Brevundimonas sp. LVF2 isolated from a puddle in Goettingen, Germany.</title>
        <authorList>
            <person name="Friedrich I."/>
            <person name="Klassen A."/>
            <person name="Hannes N."/>
            <person name="Schneider D."/>
            <person name="Hertel R."/>
            <person name="Daniel R."/>
        </authorList>
    </citation>
    <scope>NUCLEOTIDE SEQUENCE</scope>
    <source>
        <strain evidence="2">LVF2</strain>
    </source>
</reference>
<proteinExistence type="predicted"/>
<accession>A0A975BZM2</accession>
<name>A0A975BZM2_9CAUL</name>
<organism evidence="2 3">
    <name type="scientific">Brevundimonas goettingensis</name>
    <dbReference type="NCBI Taxonomy" id="2774190"/>
    <lineage>
        <taxon>Bacteria</taxon>
        <taxon>Pseudomonadati</taxon>
        <taxon>Pseudomonadota</taxon>
        <taxon>Alphaproteobacteria</taxon>
        <taxon>Caulobacterales</taxon>
        <taxon>Caulobacteraceae</taxon>
        <taxon>Brevundimonas</taxon>
    </lineage>
</organism>
<protein>
    <submittedName>
        <fullName evidence="2">Uncharacterized protein</fullName>
    </submittedName>
</protein>
<dbReference type="Proteomes" id="UP000663918">
    <property type="component" value="Chromosome"/>
</dbReference>
<evidence type="ECO:0000256" key="1">
    <source>
        <dbReference type="SAM" id="SignalP"/>
    </source>
</evidence>
<dbReference type="RefSeq" id="WP_207869073.1">
    <property type="nucleotide sequence ID" value="NZ_CP062222.1"/>
</dbReference>
<evidence type="ECO:0000313" key="3">
    <source>
        <dbReference type="Proteomes" id="UP000663918"/>
    </source>
</evidence>
<dbReference type="AlphaFoldDB" id="A0A975BZM2"/>
<keyword evidence="3" id="KW-1185">Reference proteome</keyword>
<feature type="chain" id="PRO_5037455384" evidence="1">
    <location>
        <begin position="20"/>
        <end position="102"/>
    </location>
</feature>
<feature type="signal peptide" evidence="1">
    <location>
        <begin position="1"/>
        <end position="19"/>
    </location>
</feature>